<evidence type="ECO:0000256" key="5">
    <source>
        <dbReference type="SAM" id="MobiDB-lite"/>
    </source>
</evidence>
<dbReference type="STRING" id="864069.MicloDRAFT_00014540"/>
<evidence type="ECO:0000313" key="7">
    <source>
        <dbReference type="EMBL" id="EIM30133.1"/>
    </source>
</evidence>
<dbReference type="SUPFAM" id="SSF51215">
    <property type="entry name" value="Regulatory protein AraC"/>
    <property type="match status" value="1"/>
</dbReference>
<feature type="region of interest" description="Disordered" evidence="5">
    <location>
        <begin position="407"/>
        <end position="436"/>
    </location>
</feature>
<dbReference type="InterPro" id="IPR018060">
    <property type="entry name" value="HTH_AraC"/>
</dbReference>
<dbReference type="Pfam" id="PF12833">
    <property type="entry name" value="HTH_18"/>
    <property type="match status" value="1"/>
</dbReference>
<keyword evidence="4" id="KW-0804">Transcription</keyword>
<feature type="compositionally biased region" description="Basic and acidic residues" evidence="5">
    <location>
        <begin position="418"/>
        <end position="430"/>
    </location>
</feature>
<evidence type="ECO:0000313" key="8">
    <source>
        <dbReference type="Proteomes" id="UP000003947"/>
    </source>
</evidence>
<dbReference type="PROSITE" id="PS01124">
    <property type="entry name" value="HTH_ARAC_FAMILY_2"/>
    <property type="match status" value="1"/>
</dbReference>
<dbReference type="GO" id="GO:0043565">
    <property type="term" value="F:sequence-specific DNA binding"/>
    <property type="evidence" value="ECO:0007669"/>
    <property type="project" value="InterPro"/>
</dbReference>
<dbReference type="InterPro" id="IPR037923">
    <property type="entry name" value="HTH-like"/>
</dbReference>
<dbReference type="InterPro" id="IPR050204">
    <property type="entry name" value="AraC_XylS_family_regulators"/>
</dbReference>
<dbReference type="Proteomes" id="UP000003947">
    <property type="component" value="Unassembled WGS sequence"/>
</dbReference>
<sequence>MAPAGCLRQREHDKENTGQMEECDCVSIAVLVLTSNHRLHQAARPSGKACCIHIDEIFVAECQKSIGENLKTCWHVPVPEITVSASKSRDKVGRLGAKGAAAIRIDLEETDMEPDLEVVQIRPGESFAAWSHGYPYRTVRWHFHPEYELHQVVATKGRYFVGDFIGEFDPCNLVLTGPNLPHNWVSDVPKDRVVPLRCRIIQFSEGFISGAMTALPELAALSPVLESSRRGVLFSRETSHEIAPLMAEMMDAQGVRRIELFMLIAGLLSRVTGSRMLASASYLPDPSGYMSVGINKALAFIRENLTQPFGEANLAAIASQSTSSFSRAFRQHTGMSLVQYVKRLRINLACQILMSDEQASIISICYEVGYNNLSNFNRQFLAEKGMTPSQFRRLLLDNGNAAKTAMSSQGGARQYHLNPRENGRAPHEGPQEEVLC</sequence>
<keyword evidence="3" id="KW-0010">Activator</keyword>
<proteinExistence type="predicted"/>
<dbReference type="HOGENOM" id="CLU_628238_0_0_5"/>
<reference evidence="7 8" key="1">
    <citation type="submission" date="2012-02" db="EMBL/GenBank/DDBJ databases">
        <title>Improved High-Quality Draft sequence of Microvirga sp. WSM3557.</title>
        <authorList>
            <consortium name="US DOE Joint Genome Institute"/>
            <person name="Lucas S."/>
            <person name="Han J."/>
            <person name="Lapidus A."/>
            <person name="Cheng J.-F."/>
            <person name="Goodwin L."/>
            <person name="Pitluck S."/>
            <person name="Peters L."/>
            <person name="Zhang X."/>
            <person name="Detter J.C."/>
            <person name="Han C."/>
            <person name="Tapia R."/>
            <person name="Land M."/>
            <person name="Hauser L."/>
            <person name="Kyrpides N."/>
            <person name="Ivanova N."/>
            <person name="Pagani I."/>
            <person name="Brau L."/>
            <person name="Yates R."/>
            <person name="O'Hara G."/>
            <person name="Rui T."/>
            <person name="Howieson J."/>
            <person name="Reeve W."/>
            <person name="Woyke T."/>
        </authorList>
    </citation>
    <scope>NUCLEOTIDE SEQUENCE [LARGE SCALE GENOMIC DNA]</scope>
    <source>
        <strain evidence="7 8">WSM3557</strain>
    </source>
</reference>
<dbReference type="SMART" id="SM00342">
    <property type="entry name" value="HTH_ARAC"/>
    <property type="match status" value="1"/>
</dbReference>
<accession>I4Z1P1</accession>
<keyword evidence="8" id="KW-1185">Reference proteome</keyword>
<dbReference type="GO" id="GO:0003700">
    <property type="term" value="F:DNA-binding transcription factor activity"/>
    <property type="evidence" value="ECO:0007669"/>
    <property type="project" value="InterPro"/>
</dbReference>
<dbReference type="eggNOG" id="COG4977">
    <property type="taxonomic scope" value="Bacteria"/>
</dbReference>
<evidence type="ECO:0000256" key="4">
    <source>
        <dbReference type="ARBA" id="ARBA00023163"/>
    </source>
</evidence>
<dbReference type="SUPFAM" id="SSF46689">
    <property type="entry name" value="Homeodomain-like"/>
    <property type="match status" value="2"/>
</dbReference>
<name>I4Z1P1_9HYPH</name>
<organism evidence="7 8">
    <name type="scientific">Microvirga lotononidis</name>
    <dbReference type="NCBI Taxonomy" id="864069"/>
    <lineage>
        <taxon>Bacteria</taxon>
        <taxon>Pseudomonadati</taxon>
        <taxon>Pseudomonadota</taxon>
        <taxon>Alphaproteobacteria</taxon>
        <taxon>Hyphomicrobiales</taxon>
        <taxon>Methylobacteriaceae</taxon>
        <taxon>Microvirga</taxon>
    </lineage>
</organism>
<gene>
    <name evidence="7" type="ORF">MicloDRAFT_00014540</name>
</gene>
<evidence type="ECO:0000256" key="1">
    <source>
        <dbReference type="ARBA" id="ARBA00023015"/>
    </source>
</evidence>
<dbReference type="InterPro" id="IPR009057">
    <property type="entry name" value="Homeodomain-like_sf"/>
</dbReference>
<dbReference type="PROSITE" id="PS00041">
    <property type="entry name" value="HTH_ARAC_FAMILY_1"/>
    <property type="match status" value="1"/>
</dbReference>
<evidence type="ECO:0000256" key="3">
    <source>
        <dbReference type="ARBA" id="ARBA00023159"/>
    </source>
</evidence>
<dbReference type="AlphaFoldDB" id="I4Z1P1"/>
<evidence type="ECO:0000259" key="6">
    <source>
        <dbReference type="PROSITE" id="PS01124"/>
    </source>
</evidence>
<protein>
    <submittedName>
        <fullName evidence="7">DNA-binding domain-containing protein, AraC-type</fullName>
    </submittedName>
</protein>
<dbReference type="EMBL" id="JH660640">
    <property type="protein sequence ID" value="EIM30133.1"/>
    <property type="molecule type" value="Genomic_DNA"/>
</dbReference>
<dbReference type="PATRIC" id="fig|864069.3.peg.1613"/>
<dbReference type="Gene3D" id="1.10.10.60">
    <property type="entry name" value="Homeodomain-like"/>
    <property type="match status" value="2"/>
</dbReference>
<feature type="domain" description="HTH araC/xylS-type" evidence="6">
    <location>
        <begin position="295"/>
        <end position="394"/>
    </location>
</feature>
<dbReference type="InterPro" id="IPR018062">
    <property type="entry name" value="HTH_AraC-typ_CS"/>
</dbReference>
<dbReference type="CDD" id="cd06976">
    <property type="entry name" value="cupin_MtlR-like_N"/>
    <property type="match status" value="1"/>
</dbReference>
<keyword evidence="2 7" id="KW-0238">DNA-binding</keyword>
<keyword evidence="1" id="KW-0805">Transcription regulation</keyword>
<dbReference type="PANTHER" id="PTHR46796">
    <property type="entry name" value="HTH-TYPE TRANSCRIPTIONAL ACTIVATOR RHAS-RELATED"/>
    <property type="match status" value="1"/>
</dbReference>
<evidence type="ECO:0000256" key="2">
    <source>
        <dbReference type="ARBA" id="ARBA00023125"/>
    </source>
</evidence>